<evidence type="ECO:0000313" key="1">
    <source>
        <dbReference type="EMBL" id="MBI9114482.1"/>
    </source>
</evidence>
<sequence length="295" mass="33725">MRTTTLRELKSPDWRLLENSHALRADALTAGWRERRQTGTKHAIEDFLFTYYSTKPSHLRRWHPGAGVVLLGTPLDFGDRSSWRWYEAVEEGLALDVDAYLADREETVLYIRDLLARTASRPANVGCFGLHEWAMIYRQTDTTRHPLPLRLGADGTDAVVEAHPIRCTHFDAFRFFTPDAIPLNKVRLTRDQQPDFEQPGCLHTGMDALKWAMKLSPAIDSALVLDCFDLARDIRVLDMQASPYDVREYGLEPVAIETAEGKAEYSKRQRDFAARSAPLRRRIIEACDLLLNLRS</sequence>
<dbReference type="Proteomes" id="UP000602087">
    <property type="component" value="Unassembled WGS sequence"/>
</dbReference>
<accession>A0A934I7A7</accession>
<proteinExistence type="predicted"/>
<keyword evidence="2" id="KW-1185">Reference proteome</keyword>
<evidence type="ECO:0000313" key="2">
    <source>
        <dbReference type="Proteomes" id="UP000602087"/>
    </source>
</evidence>
<comment type="caution">
    <text evidence="1">The sequence shown here is derived from an EMBL/GenBank/DDBJ whole genome shotgun (WGS) entry which is preliminary data.</text>
</comment>
<dbReference type="EMBL" id="JAEINH010000003">
    <property type="protein sequence ID" value="MBI9114482.1"/>
    <property type="molecule type" value="Genomic_DNA"/>
</dbReference>
<dbReference type="RefSeq" id="WP_198733020.1">
    <property type="nucleotide sequence ID" value="NZ_JAEINH010000003.1"/>
</dbReference>
<protein>
    <submittedName>
        <fullName evidence="1">3-methyladenine DNA glycosylase</fullName>
    </submittedName>
</protein>
<reference evidence="1" key="1">
    <citation type="submission" date="2020-12" db="EMBL/GenBank/DDBJ databases">
        <title>Sanguibacter suaedae sp. nov., isolated from Suaeda aralocaspica.</title>
        <authorList>
            <person name="Ma Q."/>
        </authorList>
    </citation>
    <scope>NUCLEOTIDE SEQUENCE</scope>
    <source>
        <strain evidence="1">YZGR15</strain>
    </source>
</reference>
<gene>
    <name evidence="1" type="ORF">JAV76_05585</name>
</gene>
<dbReference type="AlphaFoldDB" id="A0A934I7A7"/>
<organism evidence="1 2">
    <name type="scientific">Sanguibacter suaedae</name>
    <dbReference type="NCBI Taxonomy" id="2795737"/>
    <lineage>
        <taxon>Bacteria</taxon>
        <taxon>Bacillati</taxon>
        <taxon>Actinomycetota</taxon>
        <taxon>Actinomycetes</taxon>
        <taxon>Micrococcales</taxon>
        <taxon>Sanguibacteraceae</taxon>
        <taxon>Sanguibacter</taxon>
    </lineage>
</organism>
<name>A0A934I7A7_9MICO</name>